<organism evidence="1 2">
    <name type="scientific">Desulfatitalea alkaliphila</name>
    <dbReference type="NCBI Taxonomy" id="2929485"/>
    <lineage>
        <taxon>Bacteria</taxon>
        <taxon>Pseudomonadati</taxon>
        <taxon>Thermodesulfobacteriota</taxon>
        <taxon>Desulfobacteria</taxon>
        <taxon>Desulfobacterales</taxon>
        <taxon>Desulfosarcinaceae</taxon>
        <taxon>Desulfatitalea</taxon>
    </lineage>
</organism>
<reference evidence="1" key="1">
    <citation type="submission" date="2022-04" db="EMBL/GenBank/DDBJ databases">
        <title>Desulfatitalea alkaliphila sp. nov., a novel anaerobic sulfate-reducing bacterium isolated from terrestrial mud volcano, Taman Peninsula, Russia.</title>
        <authorList>
            <person name="Khomyakova M.A."/>
            <person name="Merkel A.Y."/>
            <person name="Slobodkin A.I."/>
        </authorList>
    </citation>
    <scope>NUCLEOTIDE SEQUENCE</scope>
    <source>
        <strain evidence="1">M08but</strain>
    </source>
</reference>
<comment type="caution">
    <text evidence="1">The sequence shown here is derived from an EMBL/GenBank/DDBJ whole genome shotgun (WGS) entry which is preliminary data.</text>
</comment>
<dbReference type="AlphaFoldDB" id="A0AA41RBV6"/>
<dbReference type="RefSeq" id="WP_246912816.1">
    <property type="nucleotide sequence ID" value="NZ_JALJRB010000023.1"/>
</dbReference>
<protein>
    <submittedName>
        <fullName evidence="1">Uncharacterized protein</fullName>
    </submittedName>
</protein>
<evidence type="ECO:0000313" key="2">
    <source>
        <dbReference type="Proteomes" id="UP001165427"/>
    </source>
</evidence>
<accession>A0AA41RBV6</accession>
<dbReference type="EMBL" id="JALJRB010000023">
    <property type="protein sequence ID" value="MCJ8502283.1"/>
    <property type="molecule type" value="Genomic_DNA"/>
</dbReference>
<keyword evidence="2" id="KW-1185">Reference proteome</keyword>
<name>A0AA41RBV6_9BACT</name>
<sequence length="52" mass="6192">MEGRCRICGTPTRHVKICNYCQTVREERRFMKMVNHEELRATRAVDQTHDKG</sequence>
<evidence type="ECO:0000313" key="1">
    <source>
        <dbReference type="EMBL" id="MCJ8502283.1"/>
    </source>
</evidence>
<proteinExistence type="predicted"/>
<gene>
    <name evidence="1" type="ORF">MRX98_16990</name>
</gene>
<dbReference type="Proteomes" id="UP001165427">
    <property type="component" value="Unassembled WGS sequence"/>
</dbReference>